<name>A0ABW1DA76_9ACTN</name>
<reference evidence="3" key="1">
    <citation type="journal article" date="2019" name="Int. J. Syst. Evol. Microbiol.">
        <title>The Global Catalogue of Microorganisms (GCM) 10K type strain sequencing project: providing services to taxonomists for standard genome sequencing and annotation.</title>
        <authorList>
            <consortium name="The Broad Institute Genomics Platform"/>
            <consortium name="The Broad Institute Genome Sequencing Center for Infectious Disease"/>
            <person name="Wu L."/>
            <person name="Ma J."/>
        </authorList>
    </citation>
    <scope>NUCLEOTIDE SEQUENCE [LARGE SCALE GENOMIC DNA]</scope>
    <source>
        <strain evidence="3">CCUG 53903</strain>
    </source>
</reference>
<feature type="non-terminal residue" evidence="2">
    <location>
        <position position="96"/>
    </location>
</feature>
<protein>
    <submittedName>
        <fullName evidence="2">Transposase</fullName>
    </submittedName>
</protein>
<comment type="caution">
    <text evidence="2">The sequence shown here is derived from an EMBL/GenBank/DDBJ whole genome shotgun (WGS) entry which is preliminary data.</text>
</comment>
<dbReference type="InterPro" id="IPR001959">
    <property type="entry name" value="Transposase"/>
</dbReference>
<dbReference type="EMBL" id="JBHSPA010000109">
    <property type="protein sequence ID" value="MFC5834150.1"/>
    <property type="molecule type" value="Genomic_DNA"/>
</dbReference>
<sequence>MRVIKDPAGRYFASFVVEAGEHPLPQTQIETGIDLGLGHFAVLANGRKIDSPRFLRRAQKRLTRLQRSLSRKARGSTNRVKARIKVARQHVKVADA</sequence>
<evidence type="ECO:0000259" key="1">
    <source>
        <dbReference type="Pfam" id="PF01385"/>
    </source>
</evidence>
<evidence type="ECO:0000313" key="3">
    <source>
        <dbReference type="Proteomes" id="UP001596058"/>
    </source>
</evidence>
<evidence type="ECO:0000313" key="2">
    <source>
        <dbReference type="EMBL" id="MFC5834150.1"/>
    </source>
</evidence>
<dbReference type="Pfam" id="PF01385">
    <property type="entry name" value="OrfB_IS605"/>
    <property type="match status" value="1"/>
</dbReference>
<accession>A0ABW1DA76</accession>
<dbReference type="RefSeq" id="WP_379523568.1">
    <property type="nucleotide sequence ID" value="NZ_JBHSPA010000109.1"/>
</dbReference>
<gene>
    <name evidence="2" type="ORF">ACFPZ3_60765</name>
</gene>
<keyword evidence="3" id="KW-1185">Reference proteome</keyword>
<dbReference type="Proteomes" id="UP001596058">
    <property type="component" value="Unassembled WGS sequence"/>
</dbReference>
<organism evidence="2 3">
    <name type="scientific">Nonomuraea insulae</name>
    <dbReference type="NCBI Taxonomy" id="1616787"/>
    <lineage>
        <taxon>Bacteria</taxon>
        <taxon>Bacillati</taxon>
        <taxon>Actinomycetota</taxon>
        <taxon>Actinomycetes</taxon>
        <taxon>Streptosporangiales</taxon>
        <taxon>Streptosporangiaceae</taxon>
        <taxon>Nonomuraea</taxon>
    </lineage>
</organism>
<proteinExistence type="predicted"/>
<feature type="domain" description="Probable transposase IS891/IS1136/IS1341" evidence="1">
    <location>
        <begin position="15"/>
        <end position="95"/>
    </location>
</feature>